<dbReference type="Gene3D" id="3.90.1580.10">
    <property type="entry name" value="paralog of FGE (formylglycine-generating enzyme)"/>
    <property type="match status" value="2"/>
</dbReference>
<dbReference type="InterPro" id="IPR005532">
    <property type="entry name" value="SUMF_dom"/>
</dbReference>
<evidence type="ECO:0000256" key="1">
    <source>
        <dbReference type="ARBA" id="ARBA00023002"/>
    </source>
</evidence>
<dbReference type="InterPro" id="IPR051043">
    <property type="entry name" value="Sulfatase_Mod_Factor_Kinase"/>
</dbReference>
<protein>
    <submittedName>
        <fullName evidence="6">Ergothioneine biosynthesis protein EgtB</fullName>
    </submittedName>
</protein>
<evidence type="ECO:0000313" key="6">
    <source>
        <dbReference type="EMBL" id="SEA93134.1"/>
    </source>
</evidence>
<dbReference type="Pfam" id="PF12867">
    <property type="entry name" value="DinB_2"/>
    <property type="match status" value="1"/>
</dbReference>
<feature type="domain" description="Sulfatase-modifying factor enzyme-like" evidence="4">
    <location>
        <begin position="181"/>
        <end position="320"/>
    </location>
</feature>
<dbReference type="RefSeq" id="WP_208859758.1">
    <property type="nucleotide sequence ID" value="NZ_FNQJ01000050.1"/>
</dbReference>
<evidence type="ECO:0000259" key="4">
    <source>
        <dbReference type="Pfam" id="PF03781"/>
    </source>
</evidence>
<dbReference type="GO" id="GO:0052699">
    <property type="term" value="P:ergothioneine biosynthetic process"/>
    <property type="evidence" value="ECO:0007669"/>
    <property type="project" value="InterPro"/>
</dbReference>
<keyword evidence="7" id="KW-1185">Reference proteome</keyword>
<evidence type="ECO:0000313" key="7">
    <source>
        <dbReference type="Proteomes" id="UP000199002"/>
    </source>
</evidence>
<keyword evidence="2" id="KW-0408">Iron</keyword>
<dbReference type="GeneID" id="34231453"/>
<gene>
    <name evidence="6" type="ORF">SAMN05421875_1506</name>
</gene>
<dbReference type="InterPro" id="IPR024775">
    <property type="entry name" value="DinB-like"/>
</dbReference>
<dbReference type="NCBIfam" id="TIGR03440">
    <property type="entry name" value="egtB_TIGR03440"/>
    <property type="match status" value="1"/>
</dbReference>
<organism evidence="6 7">
    <name type="scientific">Acidovorax soli</name>
    <dbReference type="NCBI Taxonomy" id="592050"/>
    <lineage>
        <taxon>Bacteria</taxon>
        <taxon>Pseudomonadati</taxon>
        <taxon>Pseudomonadota</taxon>
        <taxon>Betaproteobacteria</taxon>
        <taxon>Burkholderiales</taxon>
        <taxon>Comamonadaceae</taxon>
        <taxon>Acidovorax</taxon>
    </lineage>
</organism>
<dbReference type="EMBL" id="FNQJ01000050">
    <property type="protein sequence ID" value="SEA93134.1"/>
    <property type="molecule type" value="Genomic_DNA"/>
</dbReference>
<dbReference type="Pfam" id="PF03781">
    <property type="entry name" value="FGE-sulfatase"/>
    <property type="match status" value="1"/>
</dbReference>
<dbReference type="InterPro" id="IPR017806">
    <property type="entry name" value="EgtB"/>
</dbReference>
<name>A0A1H4F750_9BURK</name>
<dbReference type="InterPro" id="IPR016187">
    <property type="entry name" value="CTDL_fold"/>
</dbReference>
<dbReference type="Proteomes" id="UP000199002">
    <property type="component" value="Unassembled WGS sequence"/>
</dbReference>
<dbReference type="PANTHER" id="PTHR23150">
    <property type="entry name" value="SULFATASE MODIFYING FACTOR 1, 2"/>
    <property type="match status" value="1"/>
</dbReference>
<feature type="domain" description="DinB-like" evidence="5">
    <location>
        <begin position="12"/>
        <end position="142"/>
    </location>
</feature>
<dbReference type="STRING" id="592050.SAMN05421875_1506"/>
<evidence type="ECO:0000259" key="5">
    <source>
        <dbReference type="Pfam" id="PF12867"/>
    </source>
</evidence>
<keyword evidence="1" id="KW-0560">Oxidoreductase</keyword>
<dbReference type="PANTHER" id="PTHR23150:SF36">
    <property type="entry name" value="HERCYNINE OXYGENASE"/>
    <property type="match status" value="1"/>
</dbReference>
<accession>A0A1H4F750</accession>
<proteinExistence type="predicted"/>
<dbReference type="SUPFAM" id="SSF56436">
    <property type="entry name" value="C-type lectin-like"/>
    <property type="match status" value="1"/>
</dbReference>
<evidence type="ECO:0000256" key="3">
    <source>
        <dbReference type="ARBA" id="ARBA00037882"/>
    </source>
</evidence>
<dbReference type="InterPro" id="IPR042095">
    <property type="entry name" value="SUMF_sf"/>
</dbReference>
<evidence type="ECO:0000256" key="2">
    <source>
        <dbReference type="ARBA" id="ARBA00023004"/>
    </source>
</evidence>
<dbReference type="AlphaFoldDB" id="A0A1H4F750"/>
<comment type="pathway">
    <text evidence="3">Amino-acid biosynthesis; ergothioneine biosynthesis.</text>
</comment>
<reference evidence="7" key="1">
    <citation type="submission" date="2016-10" db="EMBL/GenBank/DDBJ databases">
        <authorList>
            <person name="Varghese N."/>
            <person name="Submissions S."/>
        </authorList>
    </citation>
    <scope>NUCLEOTIDE SEQUENCE [LARGE SCALE GENOMIC DNA]</scope>
    <source>
        <strain evidence="7">DSM 25157</strain>
    </source>
</reference>
<sequence>MTPENIRLTRYVSVRSRSERLCAPLSAEDHVPQPVSDVSPPKWHLAHTTWFFETFVLAKQQPDYRLFHPLYGYLFNSYYESEGAHLARPQRGSLSRPTVAEVMAYRAHVDESMRRMLKEPLEPAVAALVELGMQHEQQHQELLITDIKYILGHNPLHPAYDPLGIGPQDVTAEHDGTCPPLDDWLSVEGQTIRMGHQGPGFAFDNESPSHLALIQGVDIRVALVTNDEYLQFMRDGGYQRHSLWHAEGWDWVQTLKFRAPMYWQPDPNQPDGWGHYTLQGVMPLTSQAPVTHVSYYEAHAFCDWAGWRLPTEFEWEAAASRFDWGRRWEWTRSAYQPYPGFARSEGAVGEYNGKFMVNQQVLRGASWATSPGHARLTYRNFFHAPLRWQFTGIRPVRSRESA</sequence>